<name>A0A6B7KIA7_9ABAC</name>
<sequence length="52" mass="6175">MHNRRSRFGGDCCKIFFNVHLLESCMHFEIVVKIKDDFEKFYTKFANSSSPN</sequence>
<proteinExistence type="predicted"/>
<reference evidence="1 2" key="1">
    <citation type="submission" date="2019-01" db="EMBL/GenBank/DDBJ databases">
        <title>The Spodoptera cosmioides nucleopolyhedrovirus (SpcoNPV) is a novel virus isolated from the polyphagous black armyworm, Spodoptera cosmioides (Walker) (Lepidoptera: Noctuidae).</title>
        <authorList>
            <person name="Santos E.R."/>
            <person name="Oliveira L.B."/>
            <person name="Silva L.A."/>
            <person name="Sosa-Gomez D.R."/>
            <person name="Ribeiro B.M."/>
            <person name="Ardisson-Araujo D.M.P."/>
        </authorList>
    </citation>
    <scope>NUCLEOTIDE SEQUENCE [LARGE SCALE GENOMIC DNA]</scope>
    <source>
        <strain evidence="1">VPN72</strain>
    </source>
</reference>
<evidence type="ECO:0000313" key="1">
    <source>
        <dbReference type="EMBL" id="QEI03486.1"/>
    </source>
</evidence>
<protein>
    <submittedName>
        <fullName evidence="1">Uncharacterized protein</fullName>
    </submittedName>
</protein>
<keyword evidence="2" id="KW-1185">Reference proteome</keyword>
<dbReference type="Proteomes" id="UP001223634">
    <property type="component" value="Segment"/>
</dbReference>
<organism evidence="1 2">
    <name type="scientific">Spodoptera cosmioides nucleopolyhedrovirus</name>
    <dbReference type="NCBI Taxonomy" id="2605774"/>
    <lineage>
        <taxon>Viruses</taxon>
        <taxon>Viruses incertae sedis</taxon>
        <taxon>Naldaviricetes</taxon>
        <taxon>Lefavirales</taxon>
        <taxon>Baculoviridae</taxon>
        <taxon>Alphabaculovirus</taxon>
        <taxon>Alphabaculovirus spocosmioidis</taxon>
    </lineage>
</organism>
<accession>A0A6B7KIA7</accession>
<dbReference type="EMBL" id="MK419955">
    <property type="protein sequence ID" value="QEI03486.1"/>
    <property type="molecule type" value="Genomic_DNA"/>
</dbReference>
<evidence type="ECO:0000313" key="2">
    <source>
        <dbReference type="Proteomes" id="UP001223634"/>
    </source>
</evidence>